<feature type="repeat" description="Solcar" evidence="8">
    <location>
        <begin position="34"/>
        <end position="114"/>
    </location>
</feature>
<evidence type="ECO:0000256" key="3">
    <source>
        <dbReference type="ARBA" id="ARBA00022448"/>
    </source>
</evidence>
<feature type="repeat" description="Solcar" evidence="8">
    <location>
        <begin position="119"/>
        <end position="206"/>
    </location>
</feature>
<sequence>WRPVRIVLRCPGGQHPSRTRGTWGGMAHDNGTEMRLLPTALASSSAALLARIPVHPLDTVKAMQQASSATNPSIISVLRNTSIVRLYQGLSITSLGSIPAGALYFVTYELAKRHLHGHNEHLAHFSAGMMAETLSCLIWLPIDVVKERRQVQLDPKTYKSDLDALLSIYRSRQGIRQLYRGYFATLLSFGPFTGIHFMLYEALKKRVQQDERTPLGLFQSLLVGSASGATAAAITAPLDMAKLRLQVQSDSLPFRYSNVFGGMRSIVASDGFVGLFKGVGARIAFHVPSTAISITLYEMFKVKFHSVF</sequence>
<dbReference type="EMBL" id="HACM01001227">
    <property type="protein sequence ID" value="CRZ01669.1"/>
    <property type="molecule type" value="Transcribed_RNA"/>
</dbReference>
<dbReference type="GO" id="GO:0055085">
    <property type="term" value="P:transmembrane transport"/>
    <property type="evidence" value="ECO:0007669"/>
    <property type="project" value="InterPro"/>
</dbReference>
<evidence type="ECO:0000256" key="8">
    <source>
        <dbReference type="PROSITE-ProRule" id="PRU00282"/>
    </source>
</evidence>
<comment type="similarity">
    <text evidence="2 9">Belongs to the mitochondrial carrier (TC 2.A.29) family.</text>
</comment>
<feature type="transmembrane region" description="Helical" evidence="10">
    <location>
        <begin position="86"/>
        <end position="107"/>
    </location>
</feature>
<evidence type="ECO:0000256" key="4">
    <source>
        <dbReference type="ARBA" id="ARBA00022692"/>
    </source>
</evidence>
<dbReference type="InterPro" id="IPR018108">
    <property type="entry name" value="MCP_transmembrane"/>
</dbReference>
<dbReference type="GO" id="GO:0016020">
    <property type="term" value="C:membrane"/>
    <property type="evidence" value="ECO:0007669"/>
    <property type="project" value="UniProtKB-SubCell"/>
</dbReference>
<dbReference type="PROSITE" id="PS50920">
    <property type="entry name" value="SOLCAR"/>
    <property type="match status" value="3"/>
</dbReference>
<keyword evidence="6 10" id="KW-1133">Transmembrane helix</keyword>
<dbReference type="InterPro" id="IPR002067">
    <property type="entry name" value="MCP"/>
</dbReference>
<dbReference type="PANTHER" id="PTHR45667">
    <property type="entry name" value="S-ADENOSYLMETHIONINE MITOCHONDRIAL CARRIER PROTEIN"/>
    <property type="match status" value="1"/>
</dbReference>
<proteinExistence type="inferred from homology"/>
<evidence type="ECO:0000256" key="10">
    <source>
        <dbReference type="SAM" id="Phobius"/>
    </source>
</evidence>
<keyword evidence="7 8" id="KW-0472">Membrane</keyword>
<name>A0A0H5R1H7_9EUKA</name>
<accession>A0A0H5R1H7</accession>
<evidence type="ECO:0008006" key="12">
    <source>
        <dbReference type="Google" id="ProtNLM"/>
    </source>
</evidence>
<evidence type="ECO:0000256" key="1">
    <source>
        <dbReference type="ARBA" id="ARBA00004141"/>
    </source>
</evidence>
<feature type="transmembrane region" description="Helical" evidence="10">
    <location>
        <begin position="217"/>
        <end position="238"/>
    </location>
</feature>
<evidence type="ECO:0000313" key="11">
    <source>
        <dbReference type="EMBL" id="CRZ01669.1"/>
    </source>
</evidence>
<evidence type="ECO:0000256" key="7">
    <source>
        <dbReference type="ARBA" id="ARBA00023136"/>
    </source>
</evidence>
<feature type="repeat" description="Solcar" evidence="8">
    <location>
        <begin position="215"/>
        <end position="303"/>
    </location>
</feature>
<dbReference type="Gene3D" id="1.50.40.10">
    <property type="entry name" value="Mitochondrial carrier domain"/>
    <property type="match status" value="1"/>
</dbReference>
<reference evidence="11" key="1">
    <citation type="submission" date="2015-04" db="EMBL/GenBank/DDBJ databases">
        <title>The genome sequence of the plant pathogenic Rhizarian Plasmodiophora brassicae reveals insights in its biotrophic life cycle and the origin of chitin synthesis.</title>
        <authorList>
            <person name="Schwelm A."/>
            <person name="Fogelqvist J."/>
            <person name="Knaust A."/>
            <person name="Julke S."/>
            <person name="Lilja T."/>
            <person name="Dhandapani V."/>
            <person name="Bonilla-Rosso G."/>
            <person name="Karlsson M."/>
            <person name="Shevchenko A."/>
            <person name="Choi S.R."/>
            <person name="Kim H.G."/>
            <person name="Park J.Y."/>
            <person name="Lim Y.P."/>
            <person name="Ludwig-Muller J."/>
            <person name="Dixelius C."/>
        </authorList>
    </citation>
    <scope>NUCLEOTIDE SEQUENCE</scope>
    <source>
        <tissue evidence="11">Potato root galls</tissue>
    </source>
</reference>
<feature type="transmembrane region" description="Helical" evidence="10">
    <location>
        <begin position="178"/>
        <end position="197"/>
    </location>
</feature>
<feature type="transmembrane region" description="Helical" evidence="10">
    <location>
        <begin position="122"/>
        <end position="142"/>
    </location>
</feature>
<dbReference type="SUPFAM" id="SSF103506">
    <property type="entry name" value="Mitochondrial carrier"/>
    <property type="match status" value="1"/>
</dbReference>
<organism evidence="11">
    <name type="scientific">Spongospora subterranea</name>
    <dbReference type="NCBI Taxonomy" id="70186"/>
    <lineage>
        <taxon>Eukaryota</taxon>
        <taxon>Sar</taxon>
        <taxon>Rhizaria</taxon>
        <taxon>Endomyxa</taxon>
        <taxon>Phytomyxea</taxon>
        <taxon>Plasmodiophorida</taxon>
        <taxon>Plasmodiophoridae</taxon>
        <taxon>Spongospora</taxon>
    </lineage>
</organism>
<evidence type="ECO:0000256" key="6">
    <source>
        <dbReference type="ARBA" id="ARBA00022989"/>
    </source>
</evidence>
<evidence type="ECO:0000256" key="9">
    <source>
        <dbReference type="RuleBase" id="RU000488"/>
    </source>
</evidence>
<dbReference type="Pfam" id="PF00153">
    <property type="entry name" value="Mito_carr"/>
    <property type="match status" value="3"/>
</dbReference>
<keyword evidence="3 9" id="KW-0813">Transport</keyword>
<dbReference type="PRINTS" id="PR00926">
    <property type="entry name" value="MITOCARRIER"/>
</dbReference>
<protein>
    <recommendedName>
        <fullName evidence="12">Mitochondrial carrier protein</fullName>
    </recommendedName>
</protein>
<feature type="non-terminal residue" evidence="11">
    <location>
        <position position="1"/>
    </location>
</feature>
<keyword evidence="4 8" id="KW-0812">Transmembrane</keyword>
<evidence type="ECO:0000256" key="5">
    <source>
        <dbReference type="ARBA" id="ARBA00022737"/>
    </source>
</evidence>
<dbReference type="AlphaFoldDB" id="A0A0H5R1H7"/>
<evidence type="ECO:0000256" key="2">
    <source>
        <dbReference type="ARBA" id="ARBA00006375"/>
    </source>
</evidence>
<comment type="subcellular location">
    <subcellularLocation>
        <location evidence="1">Membrane</location>
        <topology evidence="1">Multi-pass membrane protein</topology>
    </subcellularLocation>
</comment>
<keyword evidence="5" id="KW-0677">Repeat</keyword>
<dbReference type="InterPro" id="IPR023395">
    <property type="entry name" value="MCP_dom_sf"/>
</dbReference>